<organism evidence="1 2">
    <name type="scientific">Nonomuraea recticatena</name>
    <dbReference type="NCBI Taxonomy" id="46178"/>
    <lineage>
        <taxon>Bacteria</taxon>
        <taxon>Bacillati</taxon>
        <taxon>Actinomycetota</taxon>
        <taxon>Actinomycetes</taxon>
        <taxon>Streptosporangiales</taxon>
        <taxon>Streptosporangiaceae</taxon>
        <taxon>Nonomuraea</taxon>
    </lineage>
</organism>
<sequence>MGALALSPQLCLGLIHLVDALHMQASAAVLHDPDVRAYYQQLRGRDIAHNAALRQIAKPARRHPARLSQKP</sequence>
<name>A0ABP6FVJ7_9ACTN</name>
<accession>A0ABP6FVJ7</accession>
<keyword evidence="2" id="KW-1185">Reference proteome</keyword>
<protein>
    <recommendedName>
        <fullName evidence="3">DUF5753 domain-containing protein</fullName>
    </recommendedName>
</protein>
<evidence type="ECO:0000313" key="2">
    <source>
        <dbReference type="Proteomes" id="UP001501666"/>
    </source>
</evidence>
<dbReference type="Proteomes" id="UP001501666">
    <property type="component" value="Unassembled WGS sequence"/>
</dbReference>
<dbReference type="EMBL" id="BAAATE010000071">
    <property type="protein sequence ID" value="GAA2701742.1"/>
    <property type="molecule type" value="Genomic_DNA"/>
</dbReference>
<evidence type="ECO:0008006" key="3">
    <source>
        <dbReference type="Google" id="ProtNLM"/>
    </source>
</evidence>
<gene>
    <name evidence="1" type="ORF">GCM10010412_099610</name>
</gene>
<evidence type="ECO:0000313" key="1">
    <source>
        <dbReference type="EMBL" id="GAA2701742.1"/>
    </source>
</evidence>
<proteinExistence type="predicted"/>
<reference evidence="2" key="1">
    <citation type="journal article" date="2019" name="Int. J. Syst. Evol. Microbiol.">
        <title>The Global Catalogue of Microorganisms (GCM) 10K type strain sequencing project: providing services to taxonomists for standard genome sequencing and annotation.</title>
        <authorList>
            <consortium name="The Broad Institute Genomics Platform"/>
            <consortium name="The Broad Institute Genome Sequencing Center for Infectious Disease"/>
            <person name="Wu L."/>
            <person name="Ma J."/>
        </authorList>
    </citation>
    <scope>NUCLEOTIDE SEQUENCE [LARGE SCALE GENOMIC DNA]</scope>
    <source>
        <strain evidence="2">JCM 6835</strain>
    </source>
</reference>
<comment type="caution">
    <text evidence="1">The sequence shown here is derived from an EMBL/GenBank/DDBJ whole genome shotgun (WGS) entry which is preliminary data.</text>
</comment>